<protein>
    <recommendedName>
        <fullName evidence="3">Protein NO VEIN C-terminal domain-containing protein</fullName>
    </recommendedName>
</protein>
<dbReference type="RefSeq" id="XP_068367760.1">
    <property type="nucleotide sequence ID" value="XM_068498089.1"/>
</dbReference>
<keyword evidence="2" id="KW-1185">Reference proteome</keyword>
<comment type="caution">
    <text evidence="1">The sequence shown here is derived from an EMBL/GenBank/DDBJ whole genome shotgun (WGS) entry which is preliminary data.</text>
</comment>
<evidence type="ECO:0000313" key="1">
    <source>
        <dbReference type="EMBL" id="OHT14624.1"/>
    </source>
</evidence>
<name>A0A1J4KUQ5_9EUKA</name>
<evidence type="ECO:0000313" key="2">
    <source>
        <dbReference type="Proteomes" id="UP000179807"/>
    </source>
</evidence>
<gene>
    <name evidence="1" type="ORF">TRFO_14915</name>
</gene>
<evidence type="ECO:0008006" key="3">
    <source>
        <dbReference type="Google" id="ProtNLM"/>
    </source>
</evidence>
<proteinExistence type="predicted"/>
<dbReference type="InterPro" id="IPR036890">
    <property type="entry name" value="HATPase_C_sf"/>
</dbReference>
<reference evidence="1" key="1">
    <citation type="submission" date="2016-10" db="EMBL/GenBank/DDBJ databases">
        <authorList>
            <person name="Benchimol M."/>
            <person name="Almeida L.G."/>
            <person name="Vasconcelos A.T."/>
            <person name="Perreira-Neves A."/>
            <person name="Rosa I.A."/>
            <person name="Tasca T."/>
            <person name="Bogo M.R."/>
            <person name="de Souza W."/>
        </authorList>
    </citation>
    <scope>NUCLEOTIDE SEQUENCE [LARGE SCALE GENOMIC DNA]</scope>
    <source>
        <strain evidence="1">K</strain>
    </source>
</reference>
<dbReference type="NCBIfam" id="NF047352">
    <property type="entry name" value="P_loop_sacsin"/>
    <property type="match status" value="3"/>
</dbReference>
<organism evidence="1 2">
    <name type="scientific">Tritrichomonas foetus</name>
    <dbReference type="NCBI Taxonomy" id="1144522"/>
    <lineage>
        <taxon>Eukaryota</taxon>
        <taxon>Metamonada</taxon>
        <taxon>Parabasalia</taxon>
        <taxon>Tritrichomonadida</taxon>
        <taxon>Tritrichomonadidae</taxon>
        <taxon>Tritrichomonas</taxon>
    </lineage>
</organism>
<dbReference type="Proteomes" id="UP000179807">
    <property type="component" value="Unassembled WGS sequence"/>
</dbReference>
<accession>A0A1J4KUQ5</accession>
<dbReference type="SUPFAM" id="SSF55874">
    <property type="entry name" value="ATPase domain of HSP90 chaperone/DNA topoisomerase II/histidine kinase"/>
    <property type="match status" value="3"/>
</dbReference>
<sequence>MLGRMSHEATTKVLKDLFIQSASNRLRELQTPSEADKKRWVWELIQNAKDTRTSNKIKNTKVDIRVIIKDNFVKFKHNGAPFQDSTLLGLILKVSADKREKVESTGRFGTGFLTTHTLSKIIEIKAPFVNNGHQKAISFTMYRNGSTDEQLRNGIDRTFNSIQDINPRKWTSYKYFLRTKDNTESRDLGVESLQQCVYQTLLFCPIIGKIELEHYNSITTYQVSSRRKITDKIQKIEVTCYVRNRNRNFVKYYFVYSICEHSQLLTEKFHQQRYLRADIAVEVDDDEYIVSCSDQTCLFCTFPLVGSEKHQLPFYFNSPDFEPDTERQSIPINGPITDGENCYTTCAVNRMIISRSISMFSELLTYLMQNNFYGYWNLTNGIYTLEKTIANFDFRWYNSEFINKIKNILEQSPIIEDINGNSIKLKSATFPNYKRVKQDIREEFHGLLACLVDTTVNFNDSIKWNGKIWSGIDSYTVEDFITNLLIKKSPEIVFFNQVIAFVNQYDKNIFRNYEIIPNINGHFRTINNISNSYGISDDILQILDAVGSNWKDNHVHSFITTIQTDRTDKMSDAINEILKLTRSTVEKSLILVTFSTNSVHRNLMYSFYKRFFVGVKEKVIVSNIDQRLWENCDKTLINQIINQIRSYTIYAVKQKLDLIVEFVHFLYDYDIRYLNQNKIVPNERYNLFSLRNLLNWNNSIPEEIVEMLNDYFGVDLYKYSINQQITEFECAHTINLADYIPIIHKNFPKTQPSLNAVLKILISFVPSNKKISLYCMQETMFLLYTTFIDSRISKKMINISDEQFWSKANETIKLKILNIFIQQQSMSSLGSLLNKNENEIIEIINICANVLKDGGYVPNLKGELKPASSLMSGDNIPEDIIFFLSTINPDDDIRSKLSDPRISCSYLIRNDMSSVFKTMQYELELALNDPVKRKDPTIMKAIKKLNFPGKNLSSNFFEMPNSREEKAKRNLLNRLYVANVINRLEELNDPTETDMKRWPWELIQNAKDSIVSDNSHLIQKNVHIKIDYGDDYLDFTHNGAPFTTETILGLLYKYSEGKEDSSESTGRFGTGFLTTHTLSKIVEIESDVILDDEEPHGFKVRMNREGRTKEELLSGLQEMEASKEYYQNKKLGYTKYHYPITSKNGRESLLLGIQSLQQNISSALLFCPTIHYVEFSENGKNIKRYQREEKNGEKQTIIHYVNGRQIDKKDFLIVSLKEKSQEITSFYKKSRNVSLDCAVEIFNNQIISHSNQVSLHCTFPLIGSEKYVLPVLINSADFEPTTERNEIVLNDKARIGEVTKTSINQSILMRSASLFERIVKYAIDNELINLNALAEGLGNIQEITNAWYNNTYLMAMRLVLEKSKLVKSTDGERIILSDAVFPKFDKKFKNKKMRQEFWQLVEHEYENVVSFEDALLWNNNLWDTLSYVSVEDLVIKITECDLFDFDYLNKLIDFVWNSYDKNLLYTYAIIPNMNNEFRKISEEFMGSRAISSNTIDIMTRLNINWKDNHLHPNITSICLPEDKVENAITLINQKMDENSQNSLVLLQYIVEGDEKRQKMFEFAVYFENIPNEQIFVQNCPNEIWEKADLIALEQIMKTISRYNRVKVKSSIRQIDLFIRFLLRYLPPDKCVNKYNVVPNTYFELKTLKELKNCGDVEDEFNEMMMECFGIDCHSFELNSEIKNITCKSNSTMLDFVGNIQDGFEELDDELKDYFLSTMIRLHPQERNTILYNRHHELFLICERILFFDQDFEEISTTITDESFWSLSNSYLIKKIKDTICQFKNFQKFREHFSFESNEEAISILNKCYLFFTDGKIFPNMYGEMMKLEDLQMIHEVSNELFDFLLEIDNTTDVRKTLAMENIHCSKMKIISFSNFMSMLLKAFNSVILDPEKRTNKRILDKLRKMNISSDEFISTSFFNTHKQSESEKIQLMLIHKLYIANVQNRLREISNPQENDLQRWPWELIQNARDSVADQRKNVEMHFEFTPNYVKFRHNGDHFTATSLFALLYEFSEGKEKSEKSIGKFGTGFLTTHVLSKIVKVKGDVLQKDGLLHGFKVTINRNGDTSEELQESLRKMEESKDDIVAPFNYTQFKYKNDNPLFNEASKHGLTNLRKNIPAVLVFCPTIRFIELKIKNDTIIYRKTGVENSFYKITEQHNNYPLSHKFLVVNSKTVNPLLAFRKRSKSYDITCAVEIDSHNRLMSLENNDTLYCSFPLIGSIIKTPMLLNSNSFETTSERKAIVTTEYLTTTGSNKMTISSLKPITVPISCSINNTLNGSISCNEEGDDDEVPLNETGFNSLIFSQSVSLFNQLINKLICNNVKNLYNLILHLGDFKYREEWYIDKFINPMRKLIRTSPIFTNENGDYCSLKEICIPHLEKEDIKLCQQIYNIIIQYKKTNYVSFEDAKILNNICHHTHWKDFPFYSIIDIVKSLNQLGNVDLLDFSTEQEKYQFLNDFYPIAESFYPKVFFEYQIVPDMNGHFKSIDKNFANSEKIDDNIHQLLDELGVDWNSTHINLNITFFEDRIKKDNCQDALNKAVKLVDEIEDGSIKLMNYIPSDNQEQYAYHQFSSDLFPNHVRKNPTFIDNSVFKYAQKDANEKVIHEMIQEVEKYESLQKLGMSVDWLNEFIQFIQKEVHETNYRIFPDQYGTFKRLNELFIDHIKHDDCKQKLKEVCGIDLYERLLAPEIKVYSKRYFFTNLENDVVKWWENLDDSDISVEKKSQISHILIQFVPMHNDMHSDANSTRYTNIISSHILVKDKESENAEFATNEIIDRQTKLFNLTSMIFYYLPYKKRNYDGNPVDILYKLVNEQIIKEITHEIENYSTVFDLQQSLHFHRFLESDKVDDGKEEDNDDFGIHDAFHFLDSFYEFSTEGKIIPNRYGHMKTKNETIDGRLIKQELIDFYERLMHNKISEQLQHDRIKSTIKGVKSINSIEISQKMDEYIAKLDKKDEIREIIDEIIKYCDDNECWYYFPMLMQSEGKSLFKHYNKMNEEKKKTLLEFAEDINNEEIQYRGEAIFYEKLKASGKYEKVEWISQSKTATSKEVKLGDHVYYLDIDKRNEYCICTVNTEGVEEKFKVHASKYKYGYIRPEKNVKIAQILDVFGDDPIIRIVSEYETL</sequence>
<dbReference type="GeneID" id="94832793"/>
<dbReference type="OrthoDB" id="10380777at2759"/>
<dbReference type="EMBL" id="MLAK01000335">
    <property type="protein sequence ID" value="OHT14624.1"/>
    <property type="molecule type" value="Genomic_DNA"/>
</dbReference>
<dbReference type="VEuPathDB" id="TrichDB:TRFO_14915"/>
<dbReference type="Gene3D" id="3.30.565.10">
    <property type="entry name" value="Histidine kinase-like ATPase, C-terminal domain"/>
    <property type="match status" value="1"/>
</dbReference>